<dbReference type="FunFam" id="1.10.287.130:FF:000010">
    <property type="entry name" value="Two-component sensor histidine kinase"/>
    <property type="match status" value="1"/>
</dbReference>
<dbReference type="Pfam" id="PF02518">
    <property type="entry name" value="HATPase_c"/>
    <property type="match status" value="1"/>
</dbReference>
<keyword evidence="5" id="KW-0597">Phosphoprotein</keyword>
<evidence type="ECO:0000256" key="14">
    <source>
        <dbReference type="SAM" id="MobiDB-lite"/>
    </source>
</evidence>
<feature type="compositionally biased region" description="Gly residues" evidence="14">
    <location>
        <begin position="154"/>
        <end position="170"/>
    </location>
</feature>
<dbReference type="FunFam" id="3.30.565.10:FF:000013">
    <property type="entry name" value="Two-component sensor histidine kinase"/>
    <property type="match status" value="1"/>
</dbReference>
<evidence type="ECO:0000256" key="11">
    <source>
        <dbReference type="ARBA" id="ARBA00022989"/>
    </source>
</evidence>
<dbReference type="PROSITE" id="PS50885">
    <property type="entry name" value="HAMP"/>
    <property type="match status" value="1"/>
</dbReference>
<keyword evidence="9 17" id="KW-0418">Kinase</keyword>
<evidence type="ECO:0000256" key="2">
    <source>
        <dbReference type="ARBA" id="ARBA00004651"/>
    </source>
</evidence>
<dbReference type="Gene3D" id="1.10.287.130">
    <property type="match status" value="1"/>
</dbReference>
<evidence type="ECO:0000256" key="1">
    <source>
        <dbReference type="ARBA" id="ARBA00000085"/>
    </source>
</evidence>
<keyword evidence="8" id="KW-0547">Nucleotide-binding</keyword>
<sequence length="507" mass="53380">MRITGPRLPRGLRARFVVAFLLATAFGALLTAGLTFHQARSSILERSRSTAVADLRVQLGSLTPGLAFPPGTGELRGLAHQLDQVGGSRAWRSSAAYRDGEPVSASPGTPPVPEALREAVRERGRAVYQHIEHDGRPWLAVGMPVAYADDPGRPGDGGDGGSGSGSGSGSGEDERGGLSGLAVYASFPLDDERADIAALLTAARTGAVPALAVAVVPALFAARGVLRPVRRLRRGAERIASGEFGTRLGVAGRDELADLTRSFNTMAETLQRDDAELRRMEAGARRFAADVSHELRTPLAAMAAVTEVLDEDAASGVLPADTADAVRLISEEIRSLARMTEDLMEISRFDAGAAPLRAEELDLRTLVTKTLQLRGWSGDERVGADLPAPVPVRADPRRVDVVLANLIGNALRHGRPPVTVAARAEGGRAVVTVTDRGPGIPEDVLPHVFERFYKADTARTRSRGSGLGLAIAHENALLHGGTLTAANTPDGASFTLTLPLATAPREQ</sequence>
<dbReference type="SMART" id="SM00388">
    <property type="entry name" value="HisKA"/>
    <property type="match status" value="1"/>
</dbReference>
<dbReference type="GO" id="GO:0000155">
    <property type="term" value="F:phosphorelay sensor kinase activity"/>
    <property type="evidence" value="ECO:0007669"/>
    <property type="project" value="InterPro"/>
</dbReference>
<dbReference type="PROSITE" id="PS50109">
    <property type="entry name" value="HIS_KIN"/>
    <property type="match status" value="1"/>
</dbReference>
<dbReference type="InterPro" id="IPR050428">
    <property type="entry name" value="TCS_sensor_his_kinase"/>
</dbReference>
<dbReference type="EMBL" id="PGGW01000058">
    <property type="protein sequence ID" value="PJE96423.1"/>
    <property type="molecule type" value="Genomic_DNA"/>
</dbReference>
<dbReference type="GO" id="GO:0005886">
    <property type="term" value="C:plasma membrane"/>
    <property type="evidence" value="ECO:0007669"/>
    <property type="project" value="UniProtKB-SubCell"/>
</dbReference>
<dbReference type="RefSeq" id="WP_100202916.1">
    <property type="nucleotide sequence ID" value="NZ_PGGW01000058.1"/>
</dbReference>
<evidence type="ECO:0000256" key="4">
    <source>
        <dbReference type="ARBA" id="ARBA00022475"/>
    </source>
</evidence>
<keyword evidence="11" id="KW-1133">Transmembrane helix</keyword>
<keyword evidence="7" id="KW-0812">Transmembrane</keyword>
<dbReference type="InterPro" id="IPR003661">
    <property type="entry name" value="HisK_dim/P_dom"/>
</dbReference>
<dbReference type="SUPFAM" id="SSF55874">
    <property type="entry name" value="ATPase domain of HSP90 chaperone/DNA topoisomerase II/histidine kinase"/>
    <property type="match status" value="1"/>
</dbReference>
<accession>A0A2M8LWT8</accession>
<keyword evidence="10" id="KW-0067">ATP-binding</keyword>
<dbReference type="EC" id="2.7.13.3" evidence="3"/>
<evidence type="ECO:0000256" key="10">
    <source>
        <dbReference type="ARBA" id="ARBA00022840"/>
    </source>
</evidence>
<dbReference type="SUPFAM" id="SSF47384">
    <property type="entry name" value="Homodimeric domain of signal transducing histidine kinase"/>
    <property type="match status" value="1"/>
</dbReference>
<dbReference type="Pfam" id="PF00512">
    <property type="entry name" value="HisKA"/>
    <property type="match status" value="1"/>
</dbReference>
<dbReference type="SMART" id="SM00304">
    <property type="entry name" value="HAMP"/>
    <property type="match status" value="2"/>
</dbReference>
<dbReference type="Gene3D" id="6.10.340.10">
    <property type="match status" value="1"/>
</dbReference>
<evidence type="ECO:0000256" key="5">
    <source>
        <dbReference type="ARBA" id="ARBA00022553"/>
    </source>
</evidence>
<dbReference type="AlphaFoldDB" id="A0A2M8LWT8"/>
<dbReference type="PANTHER" id="PTHR45436">
    <property type="entry name" value="SENSOR HISTIDINE KINASE YKOH"/>
    <property type="match status" value="1"/>
</dbReference>
<comment type="catalytic activity">
    <reaction evidence="1">
        <text>ATP + protein L-histidine = ADP + protein N-phospho-L-histidine.</text>
        <dbReference type="EC" id="2.7.13.3"/>
    </reaction>
</comment>
<dbReference type="InterPro" id="IPR003594">
    <property type="entry name" value="HATPase_dom"/>
</dbReference>
<evidence type="ECO:0000259" key="16">
    <source>
        <dbReference type="PROSITE" id="PS50885"/>
    </source>
</evidence>
<dbReference type="InterPro" id="IPR036890">
    <property type="entry name" value="HATPase_C_sf"/>
</dbReference>
<keyword evidence="13" id="KW-0472">Membrane</keyword>
<feature type="domain" description="HAMP" evidence="16">
    <location>
        <begin position="223"/>
        <end position="275"/>
    </location>
</feature>
<dbReference type="CDD" id="cd00082">
    <property type="entry name" value="HisKA"/>
    <property type="match status" value="1"/>
</dbReference>
<dbReference type="PRINTS" id="PR00344">
    <property type="entry name" value="BCTRLSENSOR"/>
</dbReference>
<dbReference type="InterPro" id="IPR036097">
    <property type="entry name" value="HisK_dim/P_sf"/>
</dbReference>
<evidence type="ECO:0000256" key="8">
    <source>
        <dbReference type="ARBA" id="ARBA00022741"/>
    </source>
</evidence>
<dbReference type="InterPro" id="IPR005467">
    <property type="entry name" value="His_kinase_dom"/>
</dbReference>
<comment type="caution">
    <text evidence="17">The sequence shown here is derived from an EMBL/GenBank/DDBJ whole genome shotgun (WGS) entry which is preliminary data.</text>
</comment>
<dbReference type="InterPro" id="IPR003660">
    <property type="entry name" value="HAMP_dom"/>
</dbReference>
<keyword evidence="6" id="KW-0808">Transferase</keyword>
<comment type="subcellular location">
    <subcellularLocation>
        <location evidence="2">Cell membrane</location>
        <topology evidence="2">Multi-pass membrane protein</topology>
    </subcellularLocation>
</comment>
<dbReference type="Pfam" id="PF00672">
    <property type="entry name" value="HAMP"/>
    <property type="match status" value="1"/>
</dbReference>
<dbReference type="CDD" id="cd06225">
    <property type="entry name" value="HAMP"/>
    <property type="match status" value="1"/>
</dbReference>
<dbReference type="PANTHER" id="PTHR45436:SF5">
    <property type="entry name" value="SENSOR HISTIDINE KINASE TRCS"/>
    <property type="match status" value="1"/>
</dbReference>
<keyword evidence="4" id="KW-1003">Cell membrane</keyword>
<evidence type="ECO:0000313" key="18">
    <source>
        <dbReference type="Proteomes" id="UP000230407"/>
    </source>
</evidence>
<evidence type="ECO:0000256" key="7">
    <source>
        <dbReference type="ARBA" id="ARBA00022692"/>
    </source>
</evidence>
<dbReference type="GO" id="GO:0005524">
    <property type="term" value="F:ATP binding"/>
    <property type="evidence" value="ECO:0007669"/>
    <property type="project" value="UniProtKB-KW"/>
</dbReference>
<organism evidence="17 18">
    <name type="scientific">Streptomyces carminius</name>
    <dbReference type="NCBI Taxonomy" id="2665496"/>
    <lineage>
        <taxon>Bacteria</taxon>
        <taxon>Bacillati</taxon>
        <taxon>Actinomycetota</taxon>
        <taxon>Actinomycetes</taxon>
        <taxon>Kitasatosporales</taxon>
        <taxon>Streptomycetaceae</taxon>
        <taxon>Streptomyces</taxon>
    </lineage>
</organism>
<gene>
    <name evidence="17" type="ORF">CUT44_18135</name>
</gene>
<evidence type="ECO:0000256" key="6">
    <source>
        <dbReference type="ARBA" id="ARBA00022679"/>
    </source>
</evidence>
<evidence type="ECO:0000313" key="17">
    <source>
        <dbReference type="EMBL" id="PJE96423.1"/>
    </source>
</evidence>
<dbReference type="InterPro" id="IPR004358">
    <property type="entry name" value="Sig_transdc_His_kin-like_C"/>
</dbReference>
<protein>
    <recommendedName>
        <fullName evidence="3">histidine kinase</fullName>
        <ecNumber evidence="3">2.7.13.3</ecNumber>
    </recommendedName>
</protein>
<reference evidence="17 18" key="1">
    <citation type="submission" date="2017-11" db="EMBL/GenBank/DDBJ databases">
        <title>Streptomyces carmine sp. nov., a novel actinomycete isolated from Sophora alopecuroides in Xinjiang, China.</title>
        <authorList>
            <person name="Wang Y."/>
            <person name="Luo X."/>
            <person name="Wan C."/>
            <person name="Zhang L."/>
        </authorList>
    </citation>
    <scope>NUCLEOTIDE SEQUENCE [LARGE SCALE GENOMIC DNA]</scope>
    <source>
        <strain evidence="17 18">TRM SA0054</strain>
    </source>
</reference>
<dbReference type="Proteomes" id="UP000230407">
    <property type="component" value="Unassembled WGS sequence"/>
</dbReference>
<evidence type="ECO:0000256" key="13">
    <source>
        <dbReference type="ARBA" id="ARBA00023136"/>
    </source>
</evidence>
<feature type="region of interest" description="Disordered" evidence="14">
    <location>
        <begin position="145"/>
        <end position="175"/>
    </location>
</feature>
<evidence type="ECO:0000259" key="15">
    <source>
        <dbReference type="PROSITE" id="PS50109"/>
    </source>
</evidence>
<keyword evidence="18" id="KW-1185">Reference proteome</keyword>
<dbReference type="CDD" id="cd00075">
    <property type="entry name" value="HATPase"/>
    <property type="match status" value="1"/>
</dbReference>
<evidence type="ECO:0000256" key="9">
    <source>
        <dbReference type="ARBA" id="ARBA00022777"/>
    </source>
</evidence>
<dbReference type="SMART" id="SM00387">
    <property type="entry name" value="HATPase_c"/>
    <property type="match status" value="1"/>
</dbReference>
<name>A0A2M8LWT8_9ACTN</name>
<evidence type="ECO:0000256" key="12">
    <source>
        <dbReference type="ARBA" id="ARBA00023012"/>
    </source>
</evidence>
<evidence type="ECO:0000256" key="3">
    <source>
        <dbReference type="ARBA" id="ARBA00012438"/>
    </source>
</evidence>
<dbReference type="SUPFAM" id="SSF158472">
    <property type="entry name" value="HAMP domain-like"/>
    <property type="match status" value="1"/>
</dbReference>
<proteinExistence type="predicted"/>
<keyword evidence="12" id="KW-0902">Two-component regulatory system</keyword>
<dbReference type="Gene3D" id="3.30.565.10">
    <property type="entry name" value="Histidine kinase-like ATPase, C-terminal domain"/>
    <property type="match status" value="1"/>
</dbReference>
<feature type="domain" description="Histidine kinase" evidence="15">
    <location>
        <begin position="290"/>
        <end position="502"/>
    </location>
</feature>